<dbReference type="Proteomes" id="UP001595960">
    <property type="component" value="Unassembled WGS sequence"/>
</dbReference>
<dbReference type="RefSeq" id="WP_204394951.1">
    <property type="nucleotide sequence ID" value="NZ_JAFBBW010000001.1"/>
</dbReference>
<dbReference type="Pfam" id="PF12680">
    <property type="entry name" value="SnoaL_2"/>
    <property type="match status" value="1"/>
</dbReference>
<dbReference type="NCBIfam" id="TIGR02246">
    <property type="entry name" value="SgcJ/EcaC family oxidoreductase"/>
    <property type="match status" value="1"/>
</dbReference>
<comment type="caution">
    <text evidence="2">The sequence shown here is derived from an EMBL/GenBank/DDBJ whole genome shotgun (WGS) entry which is preliminary data.</text>
</comment>
<keyword evidence="3" id="KW-1185">Reference proteome</keyword>
<evidence type="ECO:0000313" key="3">
    <source>
        <dbReference type="Proteomes" id="UP001595960"/>
    </source>
</evidence>
<gene>
    <name evidence="2" type="ORF">ACFPER_14425</name>
</gene>
<evidence type="ECO:0000259" key="1">
    <source>
        <dbReference type="Pfam" id="PF12680"/>
    </source>
</evidence>
<protein>
    <submittedName>
        <fullName evidence="2">YybH family protein</fullName>
    </submittedName>
</protein>
<evidence type="ECO:0000313" key="2">
    <source>
        <dbReference type="EMBL" id="MFC4829998.1"/>
    </source>
</evidence>
<accession>A0ABV9R781</accession>
<dbReference type="EMBL" id="JBHSJC010000002">
    <property type="protein sequence ID" value="MFC4829998.1"/>
    <property type="molecule type" value="Genomic_DNA"/>
</dbReference>
<proteinExistence type="predicted"/>
<dbReference type="SUPFAM" id="SSF54427">
    <property type="entry name" value="NTF2-like"/>
    <property type="match status" value="1"/>
</dbReference>
<dbReference type="InterPro" id="IPR037401">
    <property type="entry name" value="SnoaL-like"/>
</dbReference>
<sequence>MTSTAAAPTPGKEQQHMSTIETIDAVEQDRLTTATLQAWADGIRAHEPEHVASVFTEDAVFQGFDPVHVVGRAGIAAYYAKQPIGLSAAFHVDERRRIAAGAVLVYARVDFSPPDAAVIPVHLTALLQLTAGAWLISHYHVSKIERPAGPVTPADHDA</sequence>
<organism evidence="2 3">
    <name type="scientific">Agromyces aurantiacus</name>
    <dbReference type="NCBI Taxonomy" id="165814"/>
    <lineage>
        <taxon>Bacteria</taxon>
        <taxon>Bacillati</taxon>
        <taxon>Actinomycetota</taxon>
        <taxon>Actinomycetes</taxon>
        <taxon>Micrococcales</taxon>
        <taxon>Microbacteriaceae</taxon>
        <taxon>Agromyces</taxon>
    </lineage>
</organism>
<name>A0ABV9R781_9MICO</name>
<feature type="domain" description="SnoaL-like" evidence="1">
    <location>
        <begin position="37"/>
        <end position="134"/>
    </location>
</feature>
<dbReference type="Gene3D" id="3.10.450.50">
    <property type="match status" value="1"/>
</dbReference>
<dbReference type="InterPro" id="IPR032710">
    <property type="entry name" value="NTF2-like_dom_sf"/>
</dbReference>
<reference evidence="3" key="1">
    <citation type="journal article" date="2019" name="Int. J. Syst. Evol. Microbiol.">
        <title>The Global Catalogue of Microorganisms (GCM) 10K type strain sequencing project: providing services to taxonomists for standard genome sequencing and annotation.</title>
        <authorList>
            <consortium name="The Broad Institute Genomics Platform"/>
            <consortium name="The Broad Institute Genome Sequencing Center for Infectious Disease"/>
            <person name="Wu L."/>
            <person name="Ma J."/>
        </authorList>
    </citation>
    <scope>NUCLEOTIDE SEQUENCE [LARGE SCALE GENOMIC DNA]</scope>
    <source>
        <strain evidence="3">CGMCC 1.12192</strain>
    </source>
</reference>
<dbReference type="InterPro" id="IPR011944">
    <property type="entry name" value="Steroid_delta5-4_isomerase"/>
</dbReference>